<evidence type="ECO:0000256" key="1">
    <source>
        <dbReference type="SAM" id="Coils"/>
    </source>
</evidence>
<keyword evidence="1" id="KW-0175">Coiled coil</keyword>
<dbReference type="eggNOG" id="ENOG502QXPW">
    <property type="taxonomic scope" value="Eukaryota"/>
</dbReference>
<dbReference type="EMBL" id="KI927182">
    <property type="protein sequence ID" value="ETW32658.1"/>
    <property type="molecule type" value="Genomic_DNA"/>
</dbReference>
<reference evidence="2 3" key="1">
    <citation type="submission" date="2013-02" db="EMBL/GenBank/DDBJ databases">
        <title>The Genome Annotation of Plasmodium falciparum Tanzania (2000708).</title>
        <authorList>
            <consortium name="The Broad Institute Genome Sequencing Platform"/>
            <consortium name="The Broad Institute Genome Sequencing Center for Infectious Disease"/>
            <person name="Neafsey D."/>
            <person name="Hoffman S."/>
            <person name="Volkman S."/>
            <person name="Rosenthal P."/>
            <person name="Walker B."/>
            <person name="Young S.K."/>
            <person name="Zeng Q."/>
            <person name="Gargeya S."/>
            <person name="Fitzgerald M."/>
            <person name="Haas B."/>
            <person name="Abouelleil A."/>
            <person name="Allen A.W."/>
            <person name="Alvarado L."/>
            <person name="Arachchi H.M."/>
            <person name="Berlin A.M."/>
            <person name="Chapman S.B."/>
            <person name="Gainer-Dewar J."/>
            <person name="Goldberg J."/>
            <person name="Griggs A."/>
            <person name="Gujja S."/>
            <person name="Hansen M."/>
            <person name="Howarth C."/>
            <person name="Imamovic A."/>
            <person name="Ireland A."/>
            <person name="Larimer J."/>
            <person name="McCowan C."/>
            <person name="Murphy C."/>
            <person name="Pearson M."/>
            <person name="Poon T.W."/>
            <person name="Priest M."/>
            <person name="Roberts A."/>
            <person name="Saif S."/>
            <person name="Shea T."/>
            <person name="Sisk P."/>
            <person name="Sykes S."/>
            <person name="Wortman J."/>
            <person name="Nusbaum C."/>
            <person name="Birren B."/>
        </authorList>
    </citation>
    <scope>NUCLEOTIDE SEQUENCE [LARGE SCALE GENOMIC DNA]</scope>
    <source>
        <strain evidence="3">Tanzania (2000708)</strain>
    </source>
</reference>
<sequence length="122" mass="13657">IYIYTFYKMTIEIPLLLSTTFPFIWKTGIAQLSFAKTGGSLAALKGSSLLLSKAASNGKAGLLATTSSQLDNIKEAAQKLVEEIEKNINLSLLFYNIDDEESAGYYLMKRREEYEQIKISFI</sequence>
<organism evidence="2 3">
    <name type="scientific">Plasmodium falciparum Tanzania</name>
    <name type="common">2000708</name>
    <dbReference type="NCBI Taxonomy" id="1036725"/>
    <lineage>
        <taxon>Eukaryota</taxon>
        <taxon>Sar</taxon>
        <taxon>Alveolata</taxon>
        <taxon>Apicomplexa</taxon>
        <taxon>Aconoidasida</taxon>
        <taxon>Haemosporida</taxon>
        <taxon>Plasmodiidae</taxon>
        <taxon>Plasmodium</taxon>
        <taxon>Plasmodium (Laverania)</taxon>
    </lineage>
</organism>
<accession>A0A024VWF8</accession>
<feature type="non-terminal residue" evidence="2">
    <location>
        <position position="1"/>
    </location>
</feature>
<dbReference type="OrthoDB" id="376937at2759"/>
<proteinExistence type="predicted"/>
<evidence type="ECO:0000313" key="2">
    <source>
        <dbReference type="EMBL" id="ETW32658.1"/>
    </source>
</evidence>
<name>A0A024VWF8_PLAFA</name>
<dbReference type="Proteomes" id="UP000030708">
    <property type="component" value="Unassembled WGS sequence"/>
</dbReference>
<evidence type="ECO:0000313" key="3">
    <source>
        <dbReference type="Proteomes" id="UP000030708"/>
    </source>
</evidence>
<reference evidence="2 3" key="2">
    <citation type="submission" date="2013-02" db="EMBL/GenBank/DDBJ databases">
        <title>The Genome Sequence of Plasmodium falciparum Tanzania (2000708).</title>
        <authorList>
            <consortium name="The Broad Institute Genome Sequencing Platform"/>
            <consortium name="The Broad Institute Genome Sequencing Center for Infectious Disease"/>
            <person name="Neafsey D."/>
            <person name="Cheeseman I."/>
            <person name="Volkman S."/>
            <person name="Adams J."/>
            <person name="Walker B."/>
            <person name="Young S.K."/>
            <person name="Zeng Q."/>
            <person name="Gargeya S."/>
            <person name="Fitzgerald M."/>
            <person name="Haas B."/>
            <person name="Abouelleil A."/>
            <person name="Alvarado L."/>
            <person name="Arachchi H.M."/>
            <person name="Berlin A.M."/>
            <person name="Chapman S.B."/>
            <person name="Dewar J."/>
            <person name="Goldberg J."/>
            <person name="Griggs A."/>
            <person name="Gujja S."/>
            <person name="Hansen M."/>
            <person name="Howarth C."/>
            <person name="Imamovic A."/>
            <person name="Larimer J."/>
            <person name="McCowan C."/>
            <person name="Murphy C."/>
            <person name="Neiman D."/>
            <person name="Pearson M."/>
            <person name="Priest M."/>
            <person name="Roberts A."/>
            <person name="Saif S."/>
            <person name="Shea T."/>
            <person name="Sisk P."/>
            <person name="Sykes S."/>
            <person name="Wortman J."/>
            <person name="Nusbaum C."/>
            <person name="Birren B."/>
        </authorList>
    </citation>
    <scope>NUCLEOTIDE SEQUENCE [LARGE SCALE GENOMIC DNA]</scope>
    <source>
        <strain evidence="3">Tanzania (2000708)</strain>
    </source>
</reference>
<gene>
    <name evidence="2" type="ORF">PFTANZ_06622</name>
</gene>
<protein>
    <submittedName>
        <fullName evidence="2">Uncharacterized protein</fullName>
    </submittedName>
</protein>
<dbReference type="AlphaFoldDB" id="A0A024VWF8"/>
<feature type="coiled-coil region" evidence="1">
    <location>
        <begin position="63"/>
        <end position="90"/>
    </location>
</feature>